<reference evidence="3 4" key="1">
    <citation type="submission" date="2015-10" db="EMBL/GenBank/DDBJ databases">
        <title>Draft genome sequence of Streptomyces yokosukanensis DSM 40224, type strain for the species Streptomyces yokosukanensis.</title>
        <authorList>
            <person name="Ruckert C."/>
            <person name="Winkler A."/>
            <person name="Kalinowski J."/>
            <person name="Kampfer P."/>
            <person name="Glaeser S."/>
        </authorList>
    </citation>
    <scope>NUCLEOTIDE SEQUENCE [LARGE SCALE GENOMIC DNA]</scope>
    <source>
        <strain evidence="3 4">DSM 40224</strain>
    </source>
</reference>
<dbReference type="AlphaFoldDB" id="A0A101PD01"/>
<keyword evidence="1" id="KW-0812">Transmembrane</keyword>
<keyword evidence="1" id="KW-0472">Membrane</keyword>
<dbReference type="Proteomes" id="UP000053127">
    <property type="component" value="Unassembled WGS sequence"/>
</dbReference>
<protein>
    <recommendedName>
        <fullName evidence="2">DUF3566 domain-containing protein</fullName>
    </recommendedName>
</protein>
<feature type="transmembrane region" description="Helical" evidence="1">
    <location>
        <begin position="12"/>
        <end position="38"/>
    </location>
</feature>
<proteinExistence type="predicted"/>
<feature type="domain" description="DUF3566" evidence="2">
    <location>
        <begin position="50"/>
        <end position="95"/>
    </location>
</feature>
<organism evidence="3 4">
    <name type="scientific">Streptomyces yokosukanensis</name>
    <dbReference type="NCBI Taxonomy" id="67386"/>
    <lineage>
        <taxon>Bacteria</taxon>
        <taxon>Bacillati</taxon>
        <taxon>Actinomycetota</taxon>
        <taxon>Actinomycetes</taxon>
        <taxon>Kitasatosporales</taxon>
        <taxon>Streptomycetaceae</taxon>
        <taxon>Streptomyces</taxon>
    </lineage>
</organism>
<evidence type="ECO:0000256" key="1">
    <source>
        <dbReference type="SAM" id="Phobius"/>
    </source>
</evidence>
<gene>
    <name evidence="3" type="ORF">AQI95_05195</name>
</gene>
<evidence type="ECO:0000259" key="2">
    <source>
        <dbReference type="Pfam" id="PF12089"/>
    </source>
</evidence>
<sequence>MRLRISGTDPWSVMVASFLLLTGLGVVALATAAVAWLMVEGIAPGVLPDLTTVVAVAVAVVTLEVVLGTCLATLSTLLYNISAQYNGGVEVAVTDDLGPTPAAVQALLFMARARARTRRYLRRGRRNANRLFWHSGCARDDQVEERPWRPS</sequence>
<evidence type="ECO:0000313" key="4">
    <source>
        <dbReference type="Proteomes" id="UP000053127"/>
    </source>
</evidence>
<dbReference type="STRING" id="67386.AQI95_05195"/>
<keyword evidence="4" id="KW-1185">Reference proteome</keyword>
<name>A0A101PD01_9ACTN</name>
<comment type="caution">
    <text evidence="3">The sequence shown here is derived from an EMBL/GenBank/DDBJ whole genome shotgun (WGS) entry which is preliminary data.</text>
</comment>
<feature type="transmembrane region" description="Helical" evidence="1">
    <location>
        <begin position="50"/>
        <end position="74"/>
    </location>
</feature>
<dbReference type="InterPro" id="IPR021949">
    <property type="entry name" value="DUF3566_TM"/>
</dbReference>
<dbReference type="Pfam" id="PF12089">
    <property type="entry name" value="DUF3566"/>
    <property type="match status" value="1"/>
</dbReference>
<evidence type="ECO:0000313" key="3">
    <source>
        <dbReference type="EMBL" id="KUN09241.1"/>
    </source>
</evidence>
<dbReference type="EMBL" id="LMWN01000006">
    <property type="protein sequence ID" value="KUN09241.1"/>
    <property type="molecule type" value="Genomic_DNA"/>
</dbReference>
<keyword evidence="1" id="KW-1133">Transmembrane helix</keyword>
<accession>A0A101PD01</accession>